<evidence type="ECO:0000313" key="3">
    <source>
        <dbReference type="EMBL" id="GAA1747128.1"/>
    </source>
</evidence>
<comment type="caution">
    <text evidence="3">The sequence shown here is derived from an EMBL/GenBank/DDBJ whole genome shotgun (WGS) entry which is preliminary data.</text>
</comment>
<organism evidence="3 4">
    <name type="scientific">Nostocoides vanveenii</name>
    <dbReference type="NCBI Taxonomy" id="330835"/>
    <lineage>
        <taxon>Bacteria</taxon>
        <taxon>Bacillati</taxon>
        <taxon>Actinomycetota</taxon>
        <taxon>Actinomycetes</taxon>
        <taxon>Micrococcales</taxon>
        <taxon>Intrasporangiaceae</taxon>
        <taxon>Nostocoides</taxon>
    </lineage>
</organism>
<sequence length="322" mass="35146">MAGMLDGGRLPSIMRASDSWSQVAHSDDVVDFLPMALALSVGILIAAIAIAIPVALHARVAGRDDQAADTPPNLLPLLDGPTNRVDDRLRNAVVQFDLPADLTPEQMAVLRFDGQPERAIAAALLDLEARGVIAIERPKVRVTVKAGADRSGISEFQRRLITVLGHGELTKPLENRDWALSTLYADAMGRGWFRHRPDYASYGPRLWSAACLGFGFILGVYTANMFLEGYWTFAMPLAAGMGFLLFLAWVFTYAERRRPIRTPKARALATQLAGFGRVLGATEQGWLRVHPDEPYPPTWAAVAMSLGVSSEAPGPYARAIRR</sequence>
<feature type="transmembrane region" description="Helical" evidence="1">
    <location>
        <begin position="233"/>
        <end position="254"/>
    </location>
</feature>
<keyword evidence="1" id="KW-0472">Membrane</keyword>
<evidence type="ECO:0000259" key="2">
    <source>
        <dbReference type="Pfam" id="PF20990"/>
    </source>
</evidence>
<dbReference type="EMBL" id="BAAAPN010000014">
    <property type="protein sequence ID" value="GAA1747128.1"/>
    <property type="molecule type" value="Genomic_DNA"/>
</dbReference>
<proteinExistence type="predicted"/>
<gene>
    <name evidence="3" type="ORF">GCM10009810_04650</name>
</gene>
<keyword evidence="1" id="KW-0812">Transmembrane</keyword>
<evidence type="ECO:0000313" key="4">
    <source>
        <dbReference type="Proteomes" id="UP001501475"/>
    </source>
</evidence>
<evidence type="ECO:0000256" key="1">
    <source>
        <dbReference type="SAM" id="Phobius"/>
    </source>
</evidence>
<reference evidence="4" key="1">
    <citation type="journal article" date="2019" name="Int. J. Syst. Evol. Microbiol.">
        <title>The Global Catalogue of Microorganisms (GCM) 10K type strain sequencing project: providing services to taxonomists for standard genome sequencing and annotation.</title>
        <authorList>
            <consortium name="The Broad Institute Genomics Platform"/>
            <consortium name="The Broad Institute Genome Sequencing Center for Infectious Disease"/>
            <person name="Wu L."/>
            <person name="Ma J."/>
        </authorList>
    </citation>
    <scope>NUCLEOTIDE SEQUENCE [LARGE SCALE GENOMIC DNA]</scope>
    <source>
        <strain evidence="4">JCM 15591</strain>
    </source>
</reference>
<dbReference type="Pfam" id="PF20990">
    <property type="entry name" value="DUF2207_C"/>
    <property type="match status" value="1"/>
</dbReference>
<dbReference type="InterPro" id="IPR048389">
    <property type="entry name" value="YciQ-like_C"/>
</dbReference>
<dbReference type="RefSeq" id="WP_344061546.1">
    <property type="nucleotide sequence ID" value="NZ_BAAAPN010000014.1"/>
</dbReference>
<feature type="transmembrane region" description="Helical" evidence="1">
    <location>
        <begin position="32"/>
        <end position="56"/>
    </location>
</feature>
<protein>
    <recommendedName>
        <fullName evidence="2">Predicted membrane protein YciQ-like C-terminal domain-containing protein</fullName>
    </recommendedName>
</protein>
<keyword evidence="4" id="KW-1185">Reference proteome</keyword>
<accession>A0ABP4W7G5</accession>
<dbReference type="Proteomes" id="UP001501475">
    <property type="component" value="Unassembled WGS sequence"/>
</dbReference>
<feature type="domain" description="Predicted membrane protein YciQ-like C-terminal" evidence="2">
    <location>
        <begin position="95"/>
        <end position="279"/>
    </location>
</feature>
<keyword evidence="1" id="KW-1133">Transmembrane helix</keyword>
<feature type="transmembrane region" description="Helical" evidence="1">
    <location>
        <begin position="206"/>
        <end position="227"/>
    </location>
</feature>
<name>A0ABP4W7G5_9MICO</name>